<feature type="transmembrane region" description="Helical" evidence="2">
    <location>
        <begin position="44"/>
        <end position="65"/>
    </location>
</feature>
<keyword evidence="2" id="KW-0472">Membrane</keyword>
<protein>
    <submittedName>
        <fullName evidence="4">Uncharacterized protein LOC108743089</fullName>
    </submittedName>
</protein>
<reference evidence="4" key="1">
    <citation type="submission" date="2025-08" db="UniProtKB">
        <authorList>
            <consortium name="RefSeq"/>
        </authorList>
    </citation>
    <scope>IDENTIFICATION</scope>
    <source>
        <tissue evidence="4">Entire body</tissue>
    </source>
</reference>
<dbReference type="AlphaFoldDB" id="A0A7F5RGN2"/>
<sequence>MGALKHARSFSNEMSPSPGSQQPMSYPLGSNPQSFYVPNVHQGLPTLIVMIVVLMIILLFCFWGAPAVRSFCKRKICCFCPMDEPNMDQGYTTSPATPTIILLPFGRMLVVDRRIFTQLQADYSGIDFMELSANMIRNRHRFEGSSASVLDSESAYKMRSFTSINCFPPSYEDIFGTKNCDLPPSYSEISMMLKTNDKNPPRSANENASVIRNRLLWTSVEVLKKSLHNIHQQTQTNISRNNRFSKSMNDLEILGSRLDRSSSMNTVLNRHFIRGKSSQKPFEIASTEALNTCSTSDCSNNNNRNQNRFPLSPMQNLSNQQETVLEAESHRIEIVEENFIPLGLSPPNDERRNVIVYHNNRRDCSAINIEEITERETCL</sequence>
<accession>A0A7F5RGN2</accession>
<dbReference type="KEGG" id="apln:108743089"/>
<evidence type="ECO:0000256" key="1">
    <source>
        <dbReference type="SAM" id="MobiDB-lite"/>
    </source>
</evidence>
<evidence type="ECO:0000256" key="2">
    <source>
        <dbReference type="SAM" id="Phobius"/>
    </source>
</evidence>
<feature type="region of interest" description="Disordered" evidence="1">
    <location>
        <begin position="1"/>
        <end position="24"/>
    </location>
</feature>
<keyword evidence="2" id="KW-1133">Transmembrane helix</keyword>
<gene>
    <name evidence="4" type="primary">LOC108743089</name>
</gene>
<proteinExistence type="predicted"/>
<evidence type="ECO:0000313" key="4">
    <source>
        <dbReference type="RefSeq" id="XP_025835133.1"/>
    </source>
</evidence>
<keyword evidence="2" id="KW-0812">Transmembrane</keyword>
<dbReference type="RefSeq" id="XP_025835133.1">
    <property type="nucleotide sequence ID" value="XM_025979348.1"/>
</dbReference>
<dbReference type="GeneID" id="108743089"/>
<dbReference type="Proteomes" id="UP000192223">
    <property type="component" value="Unplaced"/>
</dbReference>
<feature type="compositionally biased region" description="Low complexity" evidence="1">
    <location>
        <begin position="14"/>
        <end position="24"/>
    </location>
</feature>
<keyword evidence="3" id="KW-1185">Reference proteome</keyword>
<name>A0A7F5RGN2_AGRPL</name>
<organism evidence="3 4">
    <name type="scientific">Agrilus planipennis</name>
    <name type="common">Emerald ash borer</name>
    <name type="synonym">Agrilus marcopoli</name>
    <dbReference type="NCBI Taxonomy" id="224129"/>
    <lineage>
        <taxon>Eukaryota</taxon>
        <taxon>Metazoa</taxon>
        <taxon>Ecdysozoa</taxon>
        <taxon>Arthropoda</taxon>
        <taxon>Hexapoda</taxon>
        <taxon>Insecta</taxon>
        <taxon>Pterygota</taxon>
        <taxon>Neoptera</taxon>
        <taxon>Endopterygota</taxon>
        <taxon>Coleoptera</taxon>
        <taxon>Polyphaga</taxon>
        <taxon>Elateriformia</taxon>
        <taxon>Buprestoidea</taxon>
        <taxon>Buprestidae</taxon>
        <taxon>Agrilinae</taxon>
        <taxon>Agrilus</taxon>
    </lineage>
</organism>
<dbReference type="OrthoDB" id="8184505at2759"/>
<evidence type="ECO:0000313" key="3">
    <source>
        <dbReference type="Proteomes" id="UP000192223"/>
    </source>
</evidence>
<dbReference type="InParanoid" id="A0A7F5RGN2"/>